<reference evidence="1 2" key="2">
    <citation type="submission" date="2017-10" db="EMBL/GenBank/DDBJ databases">
        <title>Bacterial endophytes that colonize and modify switchgrass growth.</title>
        <authorList>
            <person name="Debolt S."/>
        </authorList>
    </citation>
    <scope>NUCLEOTIDE SEQUENCE [LARGE SCALE GENOMIC DNA]</scope>
    <source>
        <strain evidence="1 2">A2-S9</strain>
    </source>
</reference>
<gene>
    <name evidence="1" type="ORF">DM05_4940</name>
</gene>
<dbReference type="RefSeq" id="WP_098480569.1">
    <property type="nucleotide sequence ID" value="NZ_PDJN01000003.1"/>
</dbReference>
<reference evidence="1 2" key="1">
    <citation type="submission" date="2017-09" db="EMBL/GenBank/DDBJ databases">
        <authorList>
            <person name="DeBolt S."/>
            <person name="Huntemann M."/>
            <person name="Clum A."/>
            <person name="Pillay M."/>
            <person name="Palaniappan K."/>
            <person name="Varghese N."/>
            <person name="Mikhailova N."/>
            <person name="Stamatis D."/>
            <person name="Reddy T."/>
            <person name="Daum C."/>
            <person name="Shapiro N."/>
            <person name="Ivanova N."/>
            <person name="Kyrpides N."/>
            <person name="Woyke T."/>
        </authorList>
    </citation>
    <scope>NUCLEOTIDE SEQUENCE [LARGE SCALE GENOMIC DNA]</scope>
    <source>
        <strain evidence="1 2">A2-S9</strain>
    </source>
</reference>
<name>A0A7Z1GQ91_9PSED</name>
<evidence type="ECO:0000313" key="1">
    <source>
        <dbReference type="EMBL" id="PFG60234.1"/>
    </source>
</evidence>
<evidence type="ECO:0000313" key="2">
    <source>
        <dbReference type="Proteomes" id="UP000221580"/>
    </source>
</evidence>
<proteinExistence type="predicted"/>
<accession>A0A7Z1GQ91</accession>
<dbReference type="AlphaFoldDB" id="A0A7Z1GQ91"/>
<dbReference type="Proteomes" id="UP000221580">
    <property type="component" value="Unassembled WGS sequence"/>
</dbReference>
<evidence type="ECO:0008006" key="3">
    <source>
        <dbReference type="Google" id="ProtNLM"/>
    </source>
</evidence>
<dbReference type="EMBL" id="PDJN01000003">
    <property type="protein sequence ID" value="PFG60234.1"/>
    <property type="molecule type" value="Genomic_DNA"/>
</dbReference>
<protein>
    <recommendedName>
        <fullName evidence="3">Transcriptional regulator</fullName>
    </recommendedName>
</protein>
<comment type="caution">
    <text evidence="1">The sequence shown here is derived from an EMBL/GenBank/DDBJ whole genome shotgun (WGS) entry which is preliminary data.</text>
</comment>
<sequence length="61" mass="7282">MLLESIAVDRPDELNSALPREQCLTPQEWLLIRLYRQLEEREQWFIRRAVEGLIAKDSMPD</sequence>
<organism evidence="1 2">
    <name type="scientific">Pseudomonas poae</name>
    <dbReference type="NCBI Taxonomy" id="200451"/>
    <lineage>
        <taxon>Bacteria</taxon>
        <taxon>Pseudomonadati</taxon>
        <taxon>Pseudomonadota</taxon>
        <taxon>Gammaproteobacteria</taxon>
        <taxon>Pseudomonadales</taxon>
        <taxon>Pseudomonadaceae</taxon>
        <taxon>Pseudomonas</taxon>
    </lineage>
</organism>